<reference evidence="1 2" key="1">
    <citation type="submission" date="2018-07" db="EMBL/GenBank/DDBJ databases">
        <title>Genomic Encyclopedia of Type Strains, Phase IV (KMG-IV): sequencing the most valuable type-strain genomes for metagenomic binning, comparative biology and taxonomic classification.</title>
        <authorList>
            <person name="Goeker M."/>
        </authorList>
    </citation>
    <scope>NUCLEOTIDE SEQUENCE [LARGE SCALE GENOMIC DNA]</scope>
    <source>
        <strain evidence="1 2">DSM 27016</strain>
    </source>
</reference>
<evidence type="ECO:0000313" key="1">
    <source>
        <dbReference type="EMBL" id="RCX20847.1"/>
    </source>
</evidence>
<evidence type="ECO:0000313" key="2">
    <source>
        <dbReference type="Proteomes" id="UP000253034"/>
    </source>
</evidence>
<sequence length="51" mass="5413">MKMLGRLIAAGVILAIIFIPGVSQALTNAAGDIFWHIGKAFSDIVMNAINK</sequence>
<dbReference type="EMBL" id="QPJT01000001">
    <property type="protein sequence ID" value="RCX20847.1"/>
    <property type="molecule type" value="Genomic_DNA"/>
</dbReference>
<dbReference type="Proteomes" id="UP000253034">
    <property type="component" value="Unassembled WGS sequence"/>
</dbReference>
<dbReference type="AlphaFoldDB" id="A0A369BK51"/>
<keyword evidence="2" id="KW-1185">Reference proteome</keyword>
<proteinExistence type="predicted"/>
<protein>
    <submittedName>
        <fullName evidence="1">Uncharacterized protein</fullName>
    </submittedName>
</protein>
<gene>
    <name evidence="1" type="ORF">DFR58_10149</name>
</gene>
<accession>A0A369BK51</accession>
<comment type="caution">
    <text evidence="1">The sequence shown here is derived from an EMBL/GenBank/DDBJ whole genome shotgun (WGS) entry which is preliminary data.</text>
</comment>
<dbReference type="RefSeq" id="WP_170137969.1">
    <property type="nucleotide sequence ID" value="NZ_QPJT01000001.1"/>
</dbReference>
<organism evidence="1 2">
    <name type="scientific">Anaerobacterium chartisolvens</name>
    <dbReference type="NCBI Taxonomy" id="1297424"/>
    <lineage>
        <taxon>Bacteria</taxon>
        <taxon>Bacillati</taxon>
        <taxon>Bacillota</taxon>
        <taxon>Clostridia</taxon>
        <taxon>Eubacteriales</taxon>
        <taxon>Oscillospiraceae</taxon>
        <taxon>Anaerobacterium</taxon>
    </lineage>
</organism>
<name>A0A369BK51_9FIRM</name>